<reference evidence="3 4" key="1">
    <citation type="submission" date="2019-02" db="EMBL/GenBank/DDBJ databases">
        <title>Prokaryotic population dynamics and viral predation in marine succession experiment using metagenomics: the confinement effect.</title>
        <authorList>
            <person name="Haro-Moreno J.M."/>
            <person name="Rodriguez-Valera F."/>
            <person name="Lopez-Perez M."/>
        </authorList>
    </citation>
    <scope>NUCLEOTIDE SEQUENCE [LARGE SCALE GENOMIC DNA]</scope>
    <source>
        <strain evidence="3">MED-G158</strain>
    </source>
</reference>
<comment type="caution">
    <text evidence="3">The sequence shown here is derived from an EMBL/GenBank/DDBJ whole genome shotgun (WGS) entry which is preliminary data.</text>
</comment>
<evidence type="ECO:0000313" key="3">
    <source>
        <dbReference type="EMBL" id="RZO75805.1"/>
    </source>
</evidence>
<name>A0A520S036_9GAMM</name>
<dbReference type="Proteomes" id="UP000320404">
    <property type="component" value="Unassembled WGS sequence"/>
</dbReference>
<dbReference type="InterPro" id="IPR000834">
    <property type="entry name" value="Peptidase_M14"/>
</dbReference>
<dbReference type="SUPFAM" id="SSF53187">
    <property type="entry name" value="Zn-dependent exopeptidases"/>
    <property type="match status" value="1"/>
</dbReference>
<dbReference type="EMBL" id="SHAH01000045">
    <property type="protein sequence ID" value="RZO75805.1"/>
    <property type="molecule type" value="Genomic_DNA"/>
</dbReference>
<proteinExistence type="predicted"/>
<dbReference type="GO" id="GO:0008270">
    <property type="term" value="F:zinc ion binding"/>
    <property type="evidence" value="ECO:0007669"/>
    <property type="project" value="InterPro"/>
</dbReference>
<keyword evidence="1" id="KW-0732">Signal</keyword>
<dbReference type="AlphaFoldDB" id="A0A520S036"/>
<dbReference type="CDD" id="cd03128">
    <property type="entry name" value="GAT_1"/>
    <property type="match status" value="1"/>
</dbReference>
<accession>A0A520S036</accession>
<dbReference type="Gene3D" id="3.40.50.880">
    <property type="match status" value="1"/>
</dbReference>
<dbReference type="GO" id="GO:0004181">
    <property type="term" value="F:metallocarboxypeptidase activity"/>
    <property type="evidence" value="ECO:0007669"/>
    <property type="project" value="InterPro"/>
</dbReference>
<evidence type="ECO:0000256" key="1">
    <source>
        <dbReference type="SAM" id="SignalP"/>
    </source>
</evidence>
<feature type="domain" description="Peptidase M14" evidence="2">
    <location>
        <begin position="69"/>
        <end position="237"/>
    </location>
</feature>
<dbReference type="GO" id="GO:0006508">
    <property type="term" value="P:proteolysis"/>
    <property type="evidence" value="ECO:0007669"/>
    <property type="project" value="InterPro"/>
</dbReference>
<gene>
    <name evidence="3" type="ORF">EVA69_03725</name>
</gene>
<dbReference type="Gene3D" id="3.40.630.10">
    <property type="entry name" value="Zn peptidases"/>
    <property type="match status" value="1"/>
</dbReference>
<sequence>MRGHVLPKVLIAALLTGSLMLSAAVSADTAVERVGWPDVSFDQAVPTLESVLGYAPGERITSVDQAHIYLRALAAAMPERTRMVEYARSWEGRPLVYFLVGTEETMARVDEIKAGMQALADPAELSDERVESLIDDLPAVVWLAYGVHGNEISSTDAGLQTAYHMLAARGAPFDTIRENTLVAIDPSQNPDGRERFLNHFRETYGIAPSTSAIAAERREPWPAGRTNHYLFDLNRDWLPLTQPEVIGRVATFQEFFPLVHVDIHEMGTDSSYFFPPPAQPFNPHYVNAQEEMLDAYGRNNAKWFDLFGFEYFTQAVYDAYYPGYGDSWPAFHGSVGMTFEMASARGLAGERRNGEIVTYADGVQRHFVTSVGTIETASTNREAFLSNFVAYRRSADAGEHGGPREYLIPLAGDASAVHKLASNLVRHGIEIRRTTEAGSACDSDMPEGSYLVSSRQPAGRMVRTFLEQESPMAEDFLAEQERRRALGLRAELYDILGWSLPSLYNVEVQPCDRVSIDAEVFDGSGVPAYAQPATSQVGWLVPWGTQAAGRFLAAAQRAGLKVQGADEVMTIFGRRYERGTLVVRIADNPERDAGELHMMVSHLAEMSGAEVVATGTSYSEEGVSFGSSSVMSLPAPRIALAWDDPTTSYSAGNTRFVLERQYGYPVEPVRVEHLPADELDRFDVVILPDGGNYANALGERGVDRLKEWVGRGGVLVAMSGGMRFAAQDDVGLLPTDLERLADGKPEGDHEGDVVDGTQLEDQDAYQSAILPEAPRPDSIPGVLLRTKTTTDTWLSAGVRDGVAFMVEGRDVYRPLTLDEGWNALYFEAPDNIEAGGHLWAENKAQWAFKPAVVQASYGDGIVIGFVSDPTFRAALDGANVVFLNAVLRGPGHTARLR</sequence>
<feature type="signal peptide" evidence="1">
    <location>
        <begin position="1"/>
        <end position="23"/>
    </location>
</feature>
<evidence type="ECO:0000313" key="4">
    <source>
        <dbReference type="Proteomes" id="UP000320404"/>
    </source>
</evidence>
<feature type="chain" id="PRO_5021839527" evidence="1">
    <location>
        <begin position="24"/>
        <end position="897"/>
    </location>
</feature>
<organism evidence="3 4">
    <name type="scientific">OM182 bacterium</name>
    <dbReference type="NCBI Taxonomy" id="2510334"/>
    <lineage>
        <taxon>Bacteria</taxon>
        <taxon>Pseudomonadati</taxon>
        <taxon>Pseudomonadota</taxon>
        <taxon>Gammaproteobacteria</taxon>
        <taxon>OMG group</taxon>
        <taxon>OM182 clade</taxon>
    </lineage>
</organism>
<evidence type="ECO:0000259" key="2">
    <source>
        <dbReference type="Pfam" id="PF00246"/>
    </source>
</evidence>
<dbReference type="Pfam" id="PF00246">
    <property type="entry name" value="Peptidase_M14"/>
    <property type="match status" value="1"/>
</dbReference>
<dbReference type="SUPFAM" id="SSF52317">
    <property type="entry name" value="Class I glutamine amidotransferase-like"/>
    <property type="match status" value="1"/>
</dbReference>
<dbReference type="InterPro" id="IPR029062">
    <property type="entry name" value="Class_I_gatase-like"/>
</dbReference>
<protein>
    <submittedName>
        <fullName evidence="3">Peptidase M14</fullName>
    </submittedName>
</protein>